<proteinExistence type="predicted"/>
<evidence type="ECO:0000313" key="2">
    <source>
        <dbReference type="EMBL" id="KAA8906933.1"/>
    </source>
</evidence>
<comment type="caution">
    <text evidence="2">The sequence shown here is derived from an EMBL/GenBank/DDBJ whole genome shotgun (WGS) entry which is preliminary data.</text>
</comment>
<dbReference type="EMBL" id="VXIS01000082">
    <property type="protein sequence ID" value="KAA8906933.1"/>
    <property type="molecule type" value="Genomic_DNA"/>
</dbReference>
<sequence>MSEGTYGLIKKRNPELWREMVRGAEERAAWDAMHKKNEEMGMEAWEAEKQQTEITKAAESDDKTTTRVDTKAADRETEDTTAKNLNGENKTQADHTTEINSMSDNQAKDNITDKRPPALQPARNQLRRKATNRT</sequence>
<reference evidence="2 3" key="1">
    <citation type="submission" date="2019-09" db="EMBL/GenBank/DDBJ databases">
        <title>Draft genome of the ectomycorrhizal ascomycete Sphaerosporella brunnea.</title>
        <authorList>
            <consortium name="DOE Joint Genome Institute"/>
            <person name="Benucci G.M."/>
            <person name="Marozzi G."/>
            <person name="Antonielli L."/>
            <person name="Sanchez S."/>
            <person name="Marco P."/>
            <person name="Wang X."/>
            <person name="Falini L.B."/>
            <person name="Barry K."/>
            <person name="Haridas S."/>
            <person name="Lipzen A."/>
            <person name="Labutti K."/>
            <person name="Grigoriev I.V."/>
            <person name="Murat C."/>
            <person name="Martin F."/>
            <person name="Albertini E."/>
            <person name="Donnini D."/>
            <person name="Bonito G."/>
        </authorList>
    </citation>
    <scope>NUCLEOTIDE SEQUENCE [LARGE SCALE GENOMIC DNA]</scope>
    <source>
        <strain evidence="2 3">Sb_GMNB300</strain>
    </source>
</reference>
<feature type="compositionally biased region" description="Basic residues" evidence="1">
    <location>
        <begin position="125"/>
        <end position="134"/>
    </location>
</feature>
<evidence type="ECO:0000256" key="1">
    <source>
        <dbReference type="SAM" id="MobiDB-lite"/>
    </source>
</evidence>
<dbReference type="AlphaFoldDB" id="A0A5J5EXK9"/>
<feature type="compositionally biased region" description="Basic and acidic residues" evidence="1">
    <location>
        <begin position="46"/>
        <end position="81"/>
    </location>
</feature>
<gene>
    <name evidence="2" type="ORF">FN846DRAFT_889953</name>
</gene>
<dbReference type="InParanoid" id="A0A5J5EXK9"/>
<name>A0A5J5EXK9_9PEZI</name>
<dbReference type="Proteomes" id="UP000326924">
    <property type="component" value="Unassembled WGS sequence"/>
</dbReference>
<feature type="region of interest" description="Disordered" evidence="1">
    <location>
        <begin position="46"/>
        <end position="134"/>
    </location>
</feature>
<organism evidence="2 3">
    <name type="scientific">Sphaerosporella brunnea</name>
    <dbReference type="NCBI Taxonomy" id="1250544"/>
    <lineage>
        <taxon>Eukaryota</taxon>
        <taxon>Fungi</taxon>
        <taxon>Dikarya</taxon>
        <taxon>Ascomycota</taxon>
        <taxon>Pezizomycotina</taxon>
        <taxon>Pezizomycetes</taxon>
        <taxon>Pezizales</taxon>
        <taxon>Pyronemataceae</taxon>
        <taxon>Sphaerosporella</taxon>
    </lineage>
</organism>
<feature type="compositionally biased region" description="Basic and acidic residues" evidence="1">
    <location>
        <begin position="106"/>
        <end position="116"/>
    </location>
</feature>
<keyword evidence="3" id="KW-1185">Reference proteome</keyword>
<protein>
    <submittedName>
        <fullName evidence="2">Uncharacterized protein</fullName>
    </submittedName>
</protein>
<evidence type="ECO:0000313" key="3">
    <source>
        <dbReference type="Proteomes" id="UP000326924"/>
    </source>
</evidence>
<accession>A0A5J5EXK9</accession>